<keyword evidence="1" id="KW-0472">Membrane</keyword>
<evidence type="ECO:0000313" key="2">
    <source>
        <dbReference type="EMBL" id="OIQ65058.1"/>
    </source>
</evidence>
<accession>A0A1J5P1X0</accession>
<keyword evidence="1" id="KW-1133">Transmembrane helix</keyword>
<reference evidence="2" key="1">
    <citation type="submission" date="2016-10" db="EMBL/GenBank/DDBJ databases">
        <title>Sequence of Gallionella enrichment culture.</title>
        <authorList>
            <person name="Poehlein A."/>
            <person name="Muehling M."/>
            <person name="Daniel R."/>
        </authorList>
    </citation>
    <scope>NUCLEOTIDE SEQUENCE</scope>
</reference>
<gene>
    <name evidence="2" type="ORF">GALL_533850</name>
</gene>
<dbReference type="AlphaFoldDB" id="A0A1J5P1X0"/>
<feature type="transmembrane region" description="Helical" evidence="1">
    <location>
        <begin position="20"/>
        <end position="40"/>
    </location>
</feature>
<keyword evidence="1" id="KW-0812">Transmembrane</keyword>
<comment type="caution">
    <text evidence="2">The sequence shown here is derived from an EMBL/GenBank/DDBJ whole genome shotgun (WGS) entry which is preliminary data.</text>
</comment>
<name>A0A1J5P1X0_9ZZZZ</name>
<protein>
    <submittedName>
        <fullName evidence="2">Uncharacterized protein</fullName>
    </submittedName>
</protein>
<sequence>MHGSLDKSGKNEDTIYQRWGIGLLALPVLFVIVLAGLAIVQPATSNWISEAVQAEFTGIGIMPEVTPTQLARPTMEMRTVQAN</sequence>
<proteinExistence type="predicted"/>
<organism evidence="2">
    <name type="scientific">mine drainage metagenome</name>
    <dbReference type="NCBI Taxonomy" id="410659"/>
    <lineage>
        <taxon>unclassified sequences</taxon>
        <taxon>metagenomes</taxon>
        <taxon>ecological metagenomes</taxon>
    </lineage>
</organism>
<evidence type="ECO:0000256" key="1">
    <source>
        <dbReference type="SAM" id="Phobius"/>
    </source>
</evidence>
<dbReference type="EMBL" id="MLJW01007621">
    <property type="protein sequence ID" value="OIQ65058.1"/>
    <property type="molecule type" value="Genomic_DNA"/>
</dbReference>